<dbReference type="EMBL" id="RBIG01000001">
    <property type="protein sequence ID" value="RKQ73203.1"/>
    <property type="molecule type" value="Genomic_DNA"/>
</dbReference>
<dbReference type="SUPFAM" id="SSF52172">
    <property type="entry name" value="CheY-like"/>
    <property type="match status" value="1"/>
</dbReference>
<proteinExistence type="predicted"/>
<dbReference type="InterPro" id="IPR011006">
    <property type="entry name" value="CheY-like_superfamily"/>
</dbReference>
<comment type="caution">
    <text evidence="3">The sequence shown here is derived from an EMBL/GenBank/DDBJ whole genome shotgun (WGS) entry which is preliminary data.</text>
</comment>
<protein>
    <submittedName>
        <fullName evidence="3">CheY-like chemotaxis protein</fullName>
    </submittedName>
</protein>
<evidence type="ECO:0000259" key="2">
    <source>
        <dbReference type="PROSITE" id="PS50110"/>
    </source>
</evidence>
<dbReference type="InterPro" id="IPR036641">
    <property type="entry name" value="HPT_dom_sf"/>
</dbReference>
<dbReference type="SUPFAM" id="SSF47226">
    <property type="entry name" value="Histidine-containing phosphotransfer domain, HPT domain"/>
    <property type="match status" value="1"/>
</dbReference>
<dbReference type="Pfam" id="PF00072">
    <property type="entry name" value="Response_reg"/>
    <property type="match status" value="1"/>
</dbReference>
<gene>
    <name evidence="3" type="ORF">BCL74_0982</name>
</gene>
<reference evidence="3 4" key="1">
    <citation type="submission" date="2018-10" db="EMBL/GenBank/DDBJ databases">
        <title>Comparative analysis of microorganisms from saline springs in Andes Mountain Range, Colombia.</title>
        <authorList>
            <person name="Rubin E."/>
        </authorList>
    </citation>
    <scope>NUCLEOTIDE SEQUENCE [LARGE SCALE GENOMIC DNA]</scope>
    <source>
        <strain evidence="3 4">USBA 36</strain>
    </source>
</reference>
<dbReference type="InterPro" id="IPR001789">
    <property type="entry name" value="Sig_transdc_resp-reg_receiver"/>
</dbReference>
<dbReference type="AlphaFoldDB" id="A0A420WQ88"/>
<name>A0A420WQ88_9PROT</name>
<dbReference type="PROSITE" id="PS50110">
    <property type="entry name" value="RESPONSE_REGULATORY"/>
    <property type="match status" value="1"/>
</dbReference>
<dbReference type="SMART" id="SM00448">
    <property type="entry name" value="REC"/>
    <property type="match status" value="1"/>
</dbReference>
<accession>A0A420WQ88</accession>
<dbReference type="Proteomes" id="UP000277424">
    <property type="component" value="Unassembled WGS sequence"/>
</dbReference>
<dbReference type="PANTHER" id="PTHR43228">
    <property type="entry name" value="TWO-COMPONENT RESPONSE REGULATOR"/>
    <property type="match status" value="1"/>
</dbReference>
<evidence type="ECO:0000313" key="4">
    <source>
        <dbReference type="Proteomes" id="UP000277424"/>
    </source>
</evidence>
<feature type="domain" description="Response regulatory" evidence="2">
    <location>
        <begin position="9"/>
        <end position="137"/>
    </location>
</feature>
<organism evidence="3 4">
    <name type="scientific">Oceanibaculum indicum</name>
    <dbReference type="NCBI Taxonomy" id="526216"/>
    <lineage>
        <taxon>Bacteria</taxon>
        <taxon>Pseudomonadati</taxon>
        <taxon>Pseudomonadota</taxon>
        <taxon>Alphaproteobacteria</taxon>
        <taxon>Rhodospirillales</taxon>
        <taxon>Oceanibaculaceae</taxon>
        <taxon>Oceanibaculum</taxon>
    </lineage>
</organism>
<feature type="modified residue" description="4-aspartylphosphate" evidence="1">
    <location>
        <position position="68"/>
    </location>
</feature>
<dbReference type="PANTHER" id="PTHR43228:SF1">
    <property type="entry name" value="TWO-COMPONENT RESPONSE REGULATOR ARR22"/>
    <property type="match status" value="1"/>
</dbReference>
<dbReference type="OrthoDB" id="9786548at2"/>
<keyword evidence="1" id="KW-0597">Phosphoprotein</keyword>
<dbReference type="Gene3D" id="3.40.50.2300">
    <property type="match status" value="1"/>
</dbReference>
<dbReference type="CDD" id="cd00156">
    <property type="entry name" value="REC"/>
    <property type="match status" value="1"/>
</dbReference>
<dbReference type="RefSeq" id="WP_121217986.1">
    <property type="nucleotide sequence ID" value="NZ_RBIG01000001.1"/>
</dbReference>
<sequence>MSYRLDRLSILLVEDSDIIRKLLFSILRSLDVGQIHTARNGQEAIDFLVSRSRSGLPGQAPVDLILSDLVMSPTDGAMLLRWVRRSDDSPDRFMPFVMISGAVDRKRVQEVRDLGVSEFLAKPFSIAAVAAHLQAAIENPRQFVLTQDYFGPDRRRTSQEYEGPDKRIAKKNEVAVLYSARSLRSVPGNTKCWIFRLPNRVKDKVLALGGSLEGGIDPSLLRAAEQQIQKMESDYADWVRDYARQLQAHHEIALKDPGMAWKPLREMNLIAHELRGQGSTFGYPLITTFGRSLYEYTALDKDTTGVSPELLELIKAHIDGLRAVIGDKVKGDGGAIGKELVRMLQIAVKKYKGG</sequence>
<dbReference type="InterPro" id="IPR052048">
    <property type="entry name" value="ST_Response_Regulator"/>
</dbReference>
<evidence type="ECO:0000313" key="3">
    <source>
        <dbReference type="EMBL" id="RKQ73203.1"/>
    </source>
</evidence>
<evidence type="ECO:0000256" key="1">
    <source>
        <dbReference type="PROSITE-ProRule" id="PRU00169"/>
    </source>
</evidence>
<dbReference type="GO" id="GO:0000160">
    <property type="term" value="P:phosphorelay signal transduction system"/>
    <property type="evidence" value="ECO:0007669"/>
    <property type="project" value="InterPro"/>
</dbReference>